<sequence>MPENQDVFPTKYWGNMTNHAPCSAKSVRPRTCRGSDTTISDTIIVTHSMDALMLSGAIASGKCSIAPSSTWISTGAPMRRSMGSDYLQDSCKGETNVIVEKLANVTGRCPVSKAIRSLAYENEENASVKLNQAYKAAQRVYRTYVDAAMCSFKHTGLISNYQWQFWLLGSVVPHRSPHNDDMVEFQSCAGGIPESTFGTRYRDRFYVTKLNHFDVAFQSGDALFDEAKMPVKWLECLL</sequence>
<dbReference type="RefSeq" id="XP_009531604.1">
    <property type="nucleotide sequence ID" value="XM_009533309.1"/>
</dbReference>
<dbReference type="InParanoid" id="G4ZRZ6"/>
<protein>
    <submittedName>
        <fullName evidence="1">Uncharacterized protein</fullName>
    </submittedName>
</protein>
<dbReference type="InterPro" id="IPR029058">
    <property type="entry name" value="AB_hydrolase_fold"/>
</dbReference>
<name>G4ZRZ6_PHYSP</name>
<dbReference type="Proteomes" id="UP000002640">
    <property type="component" value="Unassembled WGS sequence"/>
</dbReference>
<proteinExistence type="predicted"/>
<dbReference type="PANTHER" id="PTHR22538:SF1">
    <property type="entry name" value="VWFD DOMAIN-CONTAINING PROTEIN"/>
    <property type="match status" value="1"/>
</dbReference>
<gene>
    <name evidence="1" type="ORF">PHYSODRAFT_248646</name>
</gene>
<dbReference type="PANTHER" id="PTHR22538">
    <property type="entry name" value="CILIA- AND FLAGELLA-ASSOCIATED PROTEIN 74"/>
    <property type="match status" value="1"/>
</dbReference>
<evidence type="ECO:0000313" key="2">
    <source>
        <dbReference type="Proteomes" id="UP000002640"/>
    </source>
</evidence>
<dbReference type="Gene3D" id="3.40.50.1820">
    <property type="entry name" value="alpha/beta hydrolase"/>
    <property type="match status" value="1"/>
</dbReference>
<evidence type="ECO:0000313" key="1">
    <source>
        <dbReference type="EMBL" id="EGZ14175.1"/>
    </source>
</evidence>
<dbReference type="EMBL" id="JH159156">
    <property type="protein sequence ID" value="EGZ14175.1"/>
    <property type="molecule type" value="Genomic_DNA"/>
</dbReference>
<organism evidence="1 2">
    <name type="scientific">Phytophthora sojae (strain P6497)</name>
    <name type="common">Soybean stem and root rot agent</name>
    <name type="synonym">Phytophthora megasperma f. sp. glycines</name>
    <dbReference type="NCBI Taxonomy" id="1094619"/>
    <lineage>
        <taxon>Eukaryota</taxon>
        <taxon>Sar</taxon>
        <taxon>Stramenopiles</taxon>
        <taxon>Oomycota</taxon>
        <taxon>Peronosporomycetes</taxon>
        <taxon>Peronosporales</taxon>
        <taxon>Peronosporaceae</taxon>
        <taxon>Phytophthora</taxon>
    </lineage>
</organism>
<dbReference type="AlphaFoldDB" id="G4ZRZ6"/>
<reference evidence="1 2" key="1">
    <citation type="journal article" date="2006" name="Science">
        <title>Phytophthora genome sequences uncover evolutionary origins and mechanisms of pathogenesis.</title>
        <authorList>
            <person name="Tyler B.M."/>
            <person name="Tripathy S."/>
            <person name="Zhang X."/>
            <person name="Dehal P."/>
            <person name="Jiang R.H."/>
            <person name="Aerts A."/>
            <person name="Arredondo F.D."/>
            <person name="Baxter L."/>
            <person name="Bensasson D."/>
            <person name="Beynon J.L."/>
            <person name="Chapman J."/>
            <person name="Damasceno C.M."/>
            <person name="Dorrance A.E."/>
            <person name="Dou D."/>
            <person name="Dickerman A.W."/>
            <person name="Dubchak I.L."/>
            <person name="Garbelotto M."/>
            <person name="Gijzen M."/>
            <person name="Gordon S.G."/>
            <person name="Govers F."/>
            <person name="Grunwald N.J."/>
            <person name="Huang W."/>
            <person name="Ivors K.L."/>
            <person name="Jones R.W."/>
            <person name="Kamoun S."/>
            <person name="Krampis K."/>
            <person name="Lamour K.H."/>
            <person name="Lee M.K."/>
            <person name="McDonald W.H."/>
            <person name="Medina M."/>
            <person name="Meijer H.J."/>
            <person name="Nordberg E.K."/>
            <person name="Maclean D.J."/>
            <person name="Ospina-Giraldo M.D."/>
            <person name="Morris P.F."/>
            <person name="Phuntumart V."/>
            <person name="Putnam N.H."/>
            <person name="Rash S."/>
            <person name="Rose J.K."/>
            <person name="Sakihama Y."/>
            <person name="Salamov A.A."/>
            <person name="Savidor A."/>
            <person name="Scheuring C.F."/>
            <person name="Smith B.M."/>
            <person name="Sobral B.W."/>
            <person name="Terry A."/>
            <person name="Torto-Alalibo T.A."/>
            <person name="Win J."/>
            <person name="Xu Z."/>
            <person name="Zhang H."/>
            <person name="Grigoriev I.V."/>
            <person name="Rokhsar D.S."/>
            <person name="Boore J.L."/>
        </authorList>
    </citation>
    <scope>NUCLEOTIDE SEQUENCE [LARGE SCALE GENOMIC DNA]</scope>
    <source>
        <strain evidence="1 2">P6497</strain>
    </source>
</reference>
<dbReference type="KEGG" id="psoj:PHYSODRAFT_248646"/>
<dbReference type="OMA" id="YLQDSCK"/>
<keyword evidence="2" id="KW-1185">Reference proteome</keyword>
<accession>G4ZRZ6</accession>
<dbReference type="GeneID" id="20637852"/>